<organism evidence="7 8">
    <name type="scientific">Tritrichomonas musculus</name>
    <dbReference type="NCBI Taxonomy" id="1915356"/>
    <lineage>
        <taxon>Eukaryota</taxon>
        <taxon>Metamonada</taxon>
        <taxon>Parabasalia</taxon>
        <taxon>Tritrichomonadida</taxon>
        <taxon>Tritrichomonadidae</taxon>
        <taxon>Tritrichomonas</taxon>
    </lineage>
</organism>
<keyword evidence="6" id="KW-1133">Transmembrane helix</keyword>
<evidence type="ECO:0000256" key="3">
    <source>
        <dbReference type="ARBA" id="ARBA00012083"/>
    </source>
</evidence>
<dbReference type="InterPro" id="IPR014718">
    <property type="entry name" value="GH-type_carb-bd"/>
</dbReference>
<keyword evidence="4 5" id="KW-0413">Isomerase</keyword>
<comment type="catalytic activity">
    <reaction evidence="1">
        <text>alpha-D-glucose 6-phosphate = beta-D-glucose 6-phosphate</text>
        <dbReference type="Rhea" id="RHEA:16249"/>
        <dbReference type="ChEBI" id="CHEBI:58225"/>
        <dbReference type="ChEBI" id="CHEBI:58247"/>
        <dbReference type="EC" id="5.1.3.15"/>
    </reaction>
</comment>
<dbReference type="Pfam" id="PF01263">
    <property type="entry name" value="Aldose_epim"/>
    <property type="match status" value="1"/>
</dbReference>
<dbReference type="Gene3D" id="2.70.98.10">
    <property type="match status" value="1"/>
</dbReference>
<keyword evidence="6" id="KW-0812">Transmembrane</keyword>
<gene>
    <name evidence="7" type="ORF">M9Y10_046058</name>
</gene>
<evidence type="ECO:0000256" key="2">
    <source>
        <dbReference type="ARBA" id="ARBA00005866"/>
    </source>
</evidence>
<feature type="transmembrane region" description="Helical" evidence="6">
    <location>
        <begin position="12"/>
        <end position="36"/>
    </location>
</feature>
<dbReference type="Proteomes" id="UP001470230">
    <property type="component" value="Unassembled WGS sequence"/>
</dbReference>
<dbReference type="PIRSF" id="PIRSF016020">
    <property type="entry name" value="PHexose_mutarotase"/>
    <property type="match status" value="1"/>
</dbReference>
<comment type="caution">
    <text evidence="7">The sequence shown here is derived from an EMBL/GenBank/DDBJ whole genome shotgun (WGS) entry which is preliminary data.</text>
</comment>
<dbReference type="EC" id="5.1.3.15" evidence="3 5"/>
<keyword evidence="6" id="KW-0472">Membrane</keyword>
<dbReference type="SUPFAM" id="SSF74650">
    <property type="entry name" value="Galactose mutarotase-like"/>
    <property type="match status" value="1"/>
</dbReference>
<proteinExistence type="inferred from homology"/>
<evidence type="ECO:0000256" key="4">
    <source>
        <dbReference type="ARBA" id="ARBA00023235"/>
    </source>
</evidence>
<keyword evidence="8" id="KW-1185">Reference proteome</keyword>
<protein>
    <recommendedName>
        <fullName evidence="3 5">glucose-6-phosphate 1-epimerase</fullName>
        <ecNumber evidence="3 5">5.1.3.15</ecNumber>
    </recommendedName>
</protein>
<dbReference type="PANTHER" id="PTHR11122:SF13">
    <property type="entry name" value="GLUCOSE-6-PHOSPHATE 1-EPIMERASE"/>
    <property type="match status" value="1"/>
</dbReference>
<evidence type="ECO:0000256" key="5">
    <source>
        <dbReference type="PIRNR" id="PIRNR016020"/>
    </source>
</evidence>
<evidence type="ECO:0000256" key="6">
    <source>
        <dbReference type="SAM" id="Phobius"/>
    </source>
</evidence>
<reference evidence="7 8" key="1">
    <citation type="submission" date="2024-04" db="EMBL/GenBank/DDBJ databases">
        <title>Tritrichomonas musculus Genome.</title>
        <authorList>
            <person name="Alves-Ferreira E."/>
            <person name="Grigg M."/>
            <person name="Lorenzi H."/>
            <person name="Galac M."/>
        </authorList>
    </citation>
    <scope>NUCLEOTIDE SEQUENCE [LARGE SCALE GENOMIC DNA]</scope>
    <source>
        <strain evidence="7 8">EAF2021</strain>
    </source>
</reference>
<dbReference type="EMBL" id="JAPFFF010000009">
    <property type="protein sequence ID" value="KAK8883408.1"/>
    <property type="molecule type" value="Genomic_DNA"/>
</dbReference>
<dbReference type="CDD" id="cd09020">
    <property type="entry name" value="D-hex-6-P-epi_like"/>
    <property type="match status" value="1"/>
</dbReference>
<sequence length="280" mass="31674">MSITHRITKEGISIIVFNTPIVDAAISVYGAHLLYWKPKEEKESIIYLSKLAKFERGTPIRGGIPICWPWFGTAGTPRHGYGRRSDWNEDIAEIMNDGSVHAKFTLSLPKPIEVEGTVDFHINATQLTQSITTTNNRENESFDLSTALHAYFSIGDIYKVYITGLQNAKFVDNVKNEKGPHQENPLRFNGGQIDRTYNGVSGVLELHDEDKNRIIRIVREGSNSAIVWNAGEKYAKSLPDMEDEDYHRYVCLETANVLEDTIKLSPKAQHTLKYTAYIVK</sequence>
<dbReference type="InterPro" id="IPR025532">
    <property type="entry name" value="G6P_1-epimerase"/>
</dbReference>
<dbReference type="InterPro" id="IPR008183">
    <property type="entry name" value="Aldose_1/G6P_1-epimerase"/>
</dbReference>
<comment type="similarity">
    <text evidence="2 5">Belongs to the glucose-6-phosphate 1-epimerase family.</text>
</comment>
<evidence type="ECO:0000313" key="7">
    <source>
        <dbReference type="EMBL" id="KAK8883408.1"/>
    </source>
</evidence>
<name>A0ABR2JXS1_9EUKA</name>
<evidence type="ECO:0000313" key="8">
    <source>
        <dbReference type="Proteomes" id="UP001470230"/>
    </source>
</evidence>
<accession>A0ABR2JXS1</accession>
<dbReference type="PANTHER" id="PTHR11122">
    <property type="entry name" value="APOSPORY-ASSOCIATED PROTEIN C-RELATED"/>
    <property type="match status" value="1"/>
</dbReference>
<evidence type="ECO:0000256" key="1">
    <source>
        <dbReference type="ARBA" id="ARBA00001096"/>
    </source>
</evidence>
<dbReference type="InterPro" id="IPR011013">
    <property type="entry name" value="Gal_mutarotase_sf_dom"/>
</dbReference>